<feature type="domain" description="MABP" evidence="15">
    <location>
        <begin position="12"/>
        <end position="156"/>
    </location>
</feature>
<keyword evidence="9" id="KW-0729">SH3-binding</keyword>
<name>A0A1B6EJ09_9HEMI</name>
<dbReference type="FunFam" id="2.100.10.50:FF:000002">
    <property type="entry name" value="Multivesicular body subunit 12B"/>
    <property type="match status" value="1"/>
</dbReference>
<dbReference type="GO" id="GO:0017124">
    <property type="term" value="F:SH3 domain binding"/>
    <property type="evidence" value="ECO:0007669"/>
    <property type="project" value="UniProtKB-KW"/>
</dbReference>
<sequence>MMHQVLKAFPDDKPITAICIIEDSSKCPPGFYVVSRTHDQDADADLWREANFFGRKITRYICLSKTEGIADYVVENIGVINEKETPPDGYCLIPRTIDSEQKAWRKRQMCYRLTRRNLALSAVTDIILLGRAKKAPEGFSLAGDINGVLICFKTGPVHQPPPCNTPLLGYSLNPLKNGDLRPAPRIPASCNDDSSPTHDYENLIRPKRPAPPRPPPAQSVYSTIATYHGLEGIPFIMNAKLNSEPTTLSGIPTIKAKTQLELDKEYDYDFRLERQT</sequence>
<evidence type="ECO:0000256" key="9">
    <source>
        <dbReference type="ARBA" id="ARBA00023036"/>
    </source>
</evidence>
<dbReference type="PROSITE" id="PS51498">
    <property type="entry name" value="MABP"/>
    <property type="match status" value="1"/>
</dbReference>
<dbReference type="InterPro" id="IPR023340">
    <property type="entry name" value="UMA"/>
</dbReference>
<dbReference type="InterPro" id="IPR018798">
    <property type="entry name" value="MVB12A/B"/>
</dbReference>
<comment type="subcellular location">
    <subcellularLocation>
        <location evidence="1">Cytoplasm</location>
    </subcellularLocation>
    <subcellularLocation>
        <location evidence="2">Late endosome membrane</location>
        <topology evidence="2">Peripheral membrane protein</topology>
    </subcellularLocation>
</comment>
<dbReference type="EMBL" id="GECZ01031856">
    <property type="protein sequence ID" value="JAS37913.1"/>
    <property type="molecule type" value="Transcribed_RNA"/>
</dbReference>
<dbReference type="GO" id="GO:0046755">
    <property type="term" value="P:viral budding"/>
    <property type="evidence" value="ECO:0007669"/>
    <property type="project" value="TreeGrafter"/>
</dbReference>
<reference evidence="16" key="1">
    <citation type="submission" date="2015-11" db="EMBL/GenBank/DDBJ databases">
        <title>De novo transcriptome assembly of four potential Pierce s Disease insect vectors from Arizona vineyards.</title>
        <authorList>
            <person name="Tassone E.E."/>
        </authorList>
    </citation>
    <scope>NUCLEOTIDE SEQUENCE</scope>
</reference>
<evidence type="ECO:0000313" key="16">
    <source>
        <dbReference type="EMBL" id="JAS37913.1"/>
    </source>
</evidence>
<dbReference type="GO" id="GO:0015031">
    <property type="term" value="P:protein transport"/>
    <property type="evidence" value="ECO:0007669"/>
    <property type="project" value="UniProtKB-KW"/>
</dbReference>
<protein>
    <recommendedName>
        <fullName evidence="4">Multivesicular body subunit 12A</fullName>
    </recommendedName>
    <alternativeName>
        <fullName evidence="12">ESCRT-I complex subunit MVB12A</fullName>
    </alternativeName>
    <alternativeName>
        <fullName evidence="11">Protein FAM125A</fullName>
    </alternativeName>
</protein>
<evidence type="ECO:0000256" key="13">
    <source>
        <dbReference type="ARBA" id="ARBA00053101"/>
    </source>
</evidence>
<comment type="function">
    <text evidence="13">Component of the ESCRT-I complex, a regulator of vesicular trafficking process. Required for the sorting of endocytic ubiquitinated cargos into multivesicular bodies.</text>
</comment>
<dbReference type="InterPro" id="IPR040335">
    <property type="entry name" value="MVB12A"/>
</dbReference>
<dbReference type="PROSITE" id="PS51497">
    <property type="entry name" value="UMA"/>
    <property type="match status" value="1"/>
</dbReference>
<dbReference type="PANTHER" id="PTHR31612:SF2">
    <property type="entry name" value="MULTIVESICULAR BODY SUBUNIT 12A"/>
    <property type="match status" value="1"/>
</dbReference>
<evidence type="ECO:0000256" key="5">
    <source>
        <dbReference type="ARBA" id="ARBA00022448"/>
    </source>
</evidence>
<evidence type="ECO:0000256" key="12">
    <source>
        <dbReference type="ARBA" id="ARBA00033024"/>
    </source>
</evidence>
<evidence type="ECO:0000259" key="14">
    <source>
        <dbReference type="PROSITE" id="PS51497"/>
    </source>
</evidence>
<dbReference type="Gene3D" id="2.100.10.50">
    <property type="match status" value="1"/>
</dbReference>
<dbReference type="PANTHER" id="PTHR31612">
    <property type="entry name" value="MULTIVESICULAR BODY SUBUNIT 12A"/>
    <property type="match status" value="1"/>
</dbReference>
<evidence type="ECO:0000256" key="7">
    <source>
        <dbReference type="ARBA" id="ARBA00022753"/>
    </source>
</evidence>
<dbReference type="GO" id="GO:0032510">
    <property type="term" value="P:endosome to lysosome transport via multivesicular body sorting pathway"/>
    <property type="evidence" value="ECO:0007669"/>
    <property type="project" value="TreeGrafter"/>
</dbReference>
<comment type="similarity">
    <text evidence="3">Belongs to the MVB12 family.</text>
</comment>
<dbReference type="GO" id="GO:0032801">
    <property type="term" value="P:receptor catabolic process"/>
    <property type="evidence" value="ECO:0007669"/>
    <property type="project" value="TreeGrafter"/>
</dbReference>
<dbReference type="AlphaFoldDB" id="A0A1B6EJ09"/>
<keyword evidence="10" id="KW-0472">Membrane</keyword>
<proteinExistence type="inferred from homology"/>
<keyword evidence="6" id="KW-0963">Cytoplasm</keyword>
<feature type="domain" description="UMA" evidence="14">
    <location>
        <begin position="230"/>
        <end position="276"/>
    </location>
</feature>
<dbReference type="InterPro" id="IPR023341">
    <property type="entry name" value="MABP"/>
</dbReference>
<dbReference type="GO" id="GO:0031902">
    <property type="term" value="C:late endosome membrane"/>
    <property type="evidence" value="ECO:0007669"/>
    <property type="project" value="UniProtKB-SubCell"/>
</dbReference>
<evidence type="ECO:0000256" key="2">
    <source>
        <dbReference type="ARBA" id="ARBA00004633"/>
    </source>
</evidence>
<evidence type="ECO:0000256" key="10">
    <source>
        <dbReference type="ARBA" id="ARBA00023136"/>
    </source>
</evidence>
<evidence type="ECO:0000256" key="3">
    <source>
        <dbReference type="ARBA" id="ARBA00010432"/>
    </source>
</evidence>
<evidence type="ECO:0000256" key="11">
    <source>
        <dbReference type="ARBA" id="ARBA00033002"/>
    </source>
</evidence>
<organism evidence="16">
    <name type="scientific">Cuerna arida</name>
    <dbReference type="NCBI Taxonomy" id="1464854"/>
    <lineage>
        <taxon>Eukaryota</taxon>
        <taxon>Metazoa</taxon>
        <taxon>Ecdysozoa</taxon>
        <taxon>Arthropoda</taxon>
        <taxon>Hexapoda</taxon>
        <taxon>Insecta</taxon>
        <taxon>Pterygota</taxon>
        <taxon>Neoptera</taxon>
        <taxon>Paraneoptera</taxon>
        <taxon>Hemiptera</taxon>
        <taxon>Auchenorrhyncha</taxon>
        <taxon>Membracoidea</taxon>
        <taxon>Cicadellidae</taxon>
        <taxon>Cicadellinae</taxon>
        <taxon>Proconiini</taxon>
        <taxon>Cuerna</taxon>
    </lineage>
</organism>
<keyword evidence="5" id="KW-0813">Transport</keyword>
<dbReference type="GO" id="GO:0005829">
    <property type="term" value="C:cytosol"/>
    <property type="evidence" value="ECO:0007669"/>
    <property type="project" value="TreeGrafter"/>
</dbReference>
<evidence type="ECO:0000256" key="6">
    <source>
        <dbReference type="ARBA" id="ARBA00022490"/>
    </source>
</evidence>
<dbReference type="GO" id="GO:0042058">
    <property type="term" value="P:regulation of epidermal growth factor receptor signaling pathway"/>
    <property type="evidence" value="ECO:0007669"/>
    <property type="project" value="TreeGrafter"/>
</dbReference>
<evidence type="ECO:0000256" key="8">
    <source>
        <dbReference type="ARBA" id="ARBA00022927"/>
    </source>
</evidence>
<gene>
    <name evidence="16" type="ORF">g.14197</name>
</gene>
<evidence type="ECO:0000256" key="4">
    <source>
        <dbReference type="ARBA" id="ARBA00017653"/>
    </source>
</evidence>
<accession>A0A1B6EJ09</accession>
<dbReference type="Pfam" id="PF10240">
    <property type="entry name" value="DUF2464"/>
    <property type="match status" value="1"/>
</dbReference>
<keyword evidence="8" id="KW-0653">Protein transport</keyword>
<dbReference type="GO" id="GO:0019075">
    <property type="term" value="P:virus maturation"/>
    <property type="evidence" value="ECO:0007669"/>
    <property type="project" value="TreeGrafter"/>
</dbReference>
<keyword evidence="7" id="KW-0967">Endosome</keyword>
<dbReference type="GO" id="GO:0000813">
    <property type="term" value="C:ESCRT I complex"/>
    <property type="evidence" value="ECO:0007669"/>
    <property type="project" value="InterPro"/>
</dbReference>
<evidence type="ECO:0000259" key="15">
    <source>
        <dbReference type="PROSITE" id="PS51498"/>
    </source>
</evidence>
<evidence type="ECO:0000256" key="1">
    <source>
        <dbReference type="ARBA" id="ARBA00004496"/>
    </source>
</evidence>